<feature type="transmembrane region" description="Helical" evidence="14">
    <location>
        <begin position="84"/>
        <end position="103"/>
    </location>
</feature>
<evidence type="ECO:0000256" key="12">
    <source>
        <dbReference type="ARBA" id="ARBA00023136"/>
    </source>
</evidence>
<accession>X0WIB0</accession>
<comment type="cofactor">
    <cofactor evidence="2">
        <name>Mg(2+)</name>
        <dbReference type="ChEBI" id="CHEBI:18420"/>
    </cofactor>
</comment>
<keyword evidence="11 14" id="KW-1133">Transmembrane helix</keyword>
<feature type="transmembrane region" description="Helical" evidence="14">
    <location>
        <begin position="20"/>
        <end position="47"/>
    </location>
</feature>
<evidence type="ECO:0000256" key="9">
    <source>
        <dbReference type="ARBA" id="ARBA00022723"/>
    </source>
</evidence>
<evidence type="ECO:0000256" key="8">
    <source>
        <dbReference type="ARBA" id="ARBA00022692"/>
    </source>
</evidence>
<dbReference type="PANTHER" id="PTHR13872:SF1">
    <property type="entry name" value="DOLICHYL-DIPHOSPHOOLIGOSACCHARIDE--PROTEIN GLYCOSYLTRANSFERASE SUBUNIT STT3B"/>
    <property type="match status" value="1"/>
</dbReference>
<protein>
    <recommendedName>
        <fullName evidence="15">Oligosaccharyl transferase STT3 N-terminal domain-containing protein</fullName>
    </recommendedName>
</protein>
<evidence type="ECO:0000256" key="6">
    <source>
        <dbReference type="ARBA" id="ARBA00022676"/>
    </source>
</evidence>
<evidence type="ECO:0000256" key="5">
    <source>
        <dbReference type="ARBA" id="ARBA00010810"/>
    </source>
</evidence>
<evidence type="ECO:0000256" key="13">
    <source>
        <dbReference type="ARBA" id="ARBA00023211"/>
    </source>
</evidence>
<feature type="non-terminal residue" evidence="16">
    <location>
        <position position="1"/>
    </location>
</feature>
<keyword evidence="7" id="KW-0808">Transferase</keyword>
<dbReference type="GO" id="GO:0046872">
    <property type="term" value="F:metal ion binding"/>
    <property type="evidence" value="ECO:0007669"/>
    <property type="project" value="UniProtKB-KW"/>
</dbReference>
<name>X0WIB0_9ZZZZ</name>
<dbReference type="UniPathway" id="UPA00378"/>
<evidence type="ECO:0000256" key="4">
    <source>
        <dbReference type="ARBA" id="ARBA00004922"/>
    </source>
</evidence>
<comment type="subcellular location">
    <subcellularLocation>
        <location evidence="3">Endomembrane system</location>
        <topology evidence="3">Multi-pass membrane protein</topology>
    </subcellularLocation>
</comment>
<feature type="transmembrane region" description="Helical" evidence="14">
    <location>
        <begin position="54"/>
        <end position="72"/>
    </location>
</feature>
<feature type="domain" description="Oligosaccharyl transferase STT3 N-terminal" evidence="15">
    <location>
        <begin position="1"/>
        <end position="235"/>
    </location>
</feature>
<dbReference type="InterPro" id="IPR003674">
    <property type="entry name" value="Oligo_trans_STT3"/>
</dbReference>
<organism evidence="16">
    <name type="scientific">marine sediment metagenome</name>
    <dbReference type="NCBI Taxonomy" id="412755"/>
    <lineage>
        <taxon>unclassified sequences</taxon>
        <taxon>metagenomes</taxon>
        <taxon>ecological metagenomes</taxon>
    </lineage>
</organism>
<evidence type="ECO:0000256" key="10">
    <source>
        <dbReference type="ARBA" id="ARBA00022842"/>
    </source>
</evidence>
<keyword evidence="8 14" id="KW-0812">Transmembrane</keyword>
<gene>
    <name evidence="16" type="ORF">S01H1_51577</name>
</gene>
<evidence type="ECO:0000256" key="1">
    <source>
        <dbReference type="ARBA" id="ARBA00001936"/>
    </source>
</evidence>
<dbReference type="GO" id="GO:0016020">
    <property type="term" value="C:membrane"/>
    <property type="evidence" value="ECO:0007669"/>
    <property type="project" value="InterPro"/>
</dbReference>
<evidence type="ECO:0000256" key="3">
    <source>
        <dbReference type="ARBA" id="ARBA00004127"/>
    </source>
</evidence>
<feature type="transmembrane region" description="Helical" evidence="14">
    <location>
        <begin position="178"/>
        <end position="198"/>
    </location>
</feature>
<evidence type="ECO:0000256" key="2">
    <source>
        <dbReference type="ARBA" id="ARBA00001946"/>
    </source>
</evidence>
<keyword evidence="9" id="KW-0479">Metal-binding</keyword>
<keyword evidence="6" id="KW-0328">Glycosyltransferase</keyword>
<feature type="transmembrane region" description="Helical" evidence="14">
    <location>
        <begin position="124"/>
        <end position="146"/>
    </location>
</feature>
<dbReference type="InterPro" id="IPR048307">
    <property type="entry name" value="STT3_N"/>
</dbReference>
<keyword evidence="13" id="KW-0464">Manganese</keyword>
<sequence length="260" mass="29114">FIKTVRTGKVVHSFLGGLFLGYLALSWGGYNFVFLILPIVCGIMILLKKYNSNILIAYVGIEGLGLLVYALGPTFRFDTFFTSLELGGIFYFSIFLIIFHLLYTKRGDYPRFYSGIINAIKWGLIPIILVGAVVIWVAPDIIPFGFGSRLLSVLSPLIRDSLNLVASVAEHMPSSWSVFYYNTLIPLMLLPLGLFFLFKRANLADILLITFLILIFYFTGSMIRIILLFAPIACLVGAYGLVNILKIFGSFYGEQRRGIS</sequence>
<comment type="pathway">
    <text evidence="4">Protein modification; protein glycosylation.</text>
</comment>
<comment type="cofactor">
    <cofactor evidence="1">
        <name>Mn(2+)</name>
        <dbReference type="ChEBI" id="CHEBI:29035"/>
    </cofactor>
</comment>
<evidence type="ECO:0000256" key="7">
    <source>
        <dbReference type="ARBA" id="ARBA00022679"/>
    </source>
</evidence>
<dbReference type="EMBL" id="BARS01033286">
    <property type="protein sequence ID" value="GAG24248.1"/>
    <property type="molecule type" value="Genomic_DNA"/>
</dbReference>
<dbReference type="GO" id="GO:0012505">
    <property type="term" value="C:endomembrane system"/>
    <property type="evidence" value="ECO:0007669"/>
    <property type="project" value="UniProtKB-SubCell"/>
</dbReference>
<keyword evidence="12 14" id="KW-0472">Membrane</keyword>
<comment type="caution">
    <text evidence="16">The sequence shown here is derived from an EMBL/GenBank/DDBJ whole genome shotgun (WGS) entry which is preliminary data.</text>
</comment>
<dbReference type="AlphaFoldDB" id="X0WIB0"/>
<proteinExistence type="inferred from homology"/>
<evidence type="ECO:0000313" key="16">
    <source>
        <dbReference type="EMBL" id="GAG24248.1"/>
    </source>
</evidence>
<evidence type="ECO:0000256" key="11">
    <source>
        <dbReference type="ARBA" id="ARBA00022989"/>
    </source>
</evidence>
<feature type="non-terminal residue" evidence="16">
    <location>
        <position position="260"/>
    </location>
</feature>
<dbReference type="PANTHER" id="PTHR13872">
    <property type="entry name" value="DOLICHYL-DIPHOSPHOOLIGOSACCHARIDE--PROTEIN GLYCOSYLTRANSFERASE SUBUNIT"/>
    <property type="match status" value="1"/>
</dbReference>
<feature type="transmembrane region" description="Helical" evidence="14">
    <location>
        <begin position="225"/>
        <end position="248"/>
    </location>
</feature>
<keyword evidence="10" id="KW-0460">Magnesium</keyword>
<comment type="similarity">
    <text evidence="5">Belongs to the STT3 family.</text>
</comment>
<dbReference type="GO" id="GO:0004576">
    <property type="term" value="F:oligosaccharyl transferase activity"/>
    <property type="evidence" value="ECO:0007669"/>
    <property type="project" value="InterPro"/>
</dbReference>
<evidence type="ECO:0000256" key="14">
    <source>
        <dbReference type="SAM" id="Phobius"/>
    </source>
</evidence>
<feature type="transmembrane region" description="Helical" evidence="14">
    <location>
        <begin position="203"/>
        <end position="219"/>
    </location>
</feature>
<dbReference type="Pfam" id="PF02516">
    <property type="entry name" value="STT3"/>
    <property type="match status" value="1"/>
</dbReference>
<reference evidence="16" key="1">
    <citation type="journal article" date="2014" name="Front. Microbiol.">
        <title>High frequency of phylogenetically diverse reductive dehalogenase-homologous genes in deep subseafloor sedimentary metagenomes.</title>
        <authorList>
            <person name="Kawai M."/>
            <person name="Futagami T."/>
            <person name="Toyoda A."/>
            <person name="Takaki Y."/>
            <person name="Nishi S."/>
            <person name="Hori S."/>
            <person name="Arai W."/>
            <person name="Tsubouchi T."/>
            <person name="Morono Y."/>
            <person name="Uchiyama I."/>
            <person name="Ito T."/>
            <person name="Fujiyama A."/>
            <person name="Inagaki F."/>
            <person name="Takami H."/>
        </authorList>
    </citation>
    <scope>NUCLEOTIDE SEQUENCE</scope>
    <source>
        <strain evidence="16">Expedition CK06-06</strain>
    </source>
</reference>
<evidence type="ECO:0000259" key="15">
    <source>
        <dbReference type="Pfam" id="PF02516"/>
    </source>
</evidence>